<proteinExistence type="predicted"/>
<organism evidence="2 3">
    <name type="scientific">Adineta steineri</name>
    <dbReference type="NCBI Taxonomy" id="433720"/>
    <lineage>
        <taxon>Eukaryota</taxon>
        <taxon>Metazoa</taxon>
        <taxon>Spiralia</taxon>
        <taxon>Gnathifera</taxon>
        <taxon>Rotifera</taxon>
        <taxon>Eurotatoria</taxon>
        <taxon>Bdelloidea</taxon>
        <taxon>Adinetida</taxon>
        <taxon>Adinetidae</taxon>
        <taxon>Adineta</taxon>
    </lineage>
</organism>
<dbReference type="SUPFAM" id="SSF52047">
    <property type="entry name" value="RNI-like"/>
    <property type="match status" value="1"/>
</dbReference>
<reference evidence="2" key="1">
    <citation type="submission" date="2021-02" db="EMBL/GenBank/DDBJ databases">
        <authorList>
            <person name="Nowell W R."/>
        </authorList>
    </citation>
    <scope>NUCLEOTIDE SEQUENCE</scope>
</reference>
<name>A0A819YXJ1_9BILA</name>
<sequence length="314" mass="37024">MISCFEDLPNELLYDLLSYMDIRQIHRSFFGLNHRWNALINSLKDIYFVTNGSNDVLDDISAYVSRITHVRIRQECFNLSFYPFRKTVHSMSADWLCGAQVQELQQLVHLTRLKINFVNMANMLDFSLSIWQRLQCESKAWSALPDLLPESFPHLSSLSIPVCLRDDFYRILISAPNLVRLHMKIFRKKSFTSFQNLSYISTLRRLDVEWYIGVNYSDWDFFLSQVPFLETLHLSIKFCIMPSTESLYELLHQLNLSVQQRLFSLHRFSSSIKIHLTSPDLFDRSHLDLIFARGIRIEQSGHHLHISNQWTIVK</sequence>
<dbReference type="AlphaFoldDB" id="A0A819YXJ1"/>
<accession>A0A819YXJ1</accession>
<evidence type="ECO:0000259" key="1">
    <source>
        <dbReference type="PROSITE" id="PS50181"/>
    </source>
</evidence>
<dbReference type="PROSITE" id="PS50181">
    <property type="entry name" value="FBOX"/>
    <property type="match status" value="1"/>
</dbReference>
<feature type="domain" description="F-box" evidence="1">
    <location>
        <begin position="2"/>
        <end position="51"/>
    </location>
</feature>
<dbReference type="Gene3D" id="3.80.10.10">
    <property type="entry name" value="Ribonuclease Inhibitor"/>
    <property type="match status" value="1"/>
</dbReference>
<dbReference type="EMBL" id="CAJOAY010007330">
    <property type="protein sequence ID" value="CAF4163567.1"/>
    <property type="molecule type" value="Genomic_DNA"/>
</dbReference>
<dbReference type="InterPro" id="IPR001810">
    <property type="entry name" value="F-box_dom"/>
</dbReference>
<protein>
    <recommendedName>
        <fullName evidence="1">F-box domain-containing protein</fullName>
    </recommendedName>
</protein>
<evidence type="ECO:0000313" key="2">
    <source>
        <dbReference type="EMBL" id="CAF4163567.1"/>
    </source>
</evidence>
<dbReference type="InterPro" id="IPR032675">
    <property type="entry name" value="LRR_dom_sf"/>
</dbReference>
<evidence type="ECO:0000313" key="3">
    <source>
        <dbReference type="Proteomes" id="UP000663881"/>
    </source>
</evidence>
<dbReference type="Proteomes" id="UP000663881">
    <property type="component" value="Unassembled WGS sequence"/>
</dbReference>
<gene>
    <name evidence="2" type="ORF">OKA104_LOCUS38940</name>
</gene>
<comment type="caution">
    <text evidence="2">The sequence shown here is derived from an EMBL/GenBank/DDBJ whole genome shotgun (WGS) entry which is preliminary data.</text>
</comment>